<accession>A0ABR7MS98</accession>
<keyword evidence="2" id="KW-0282">Flagellum</keyword>
<protein>
    <submittedName>
        <fullName evidence="2">Flagellar filament capping protein FliD</fullName>
    </submittedName>
</protein>
<gene>
    <name evidence="2" type="primary">fliD</name>
    <name evidence="2" type="ORF">H8700_02460</name>
</gene>
<organism evidence="2 3">
    <name type="scientific">Jutongia hominis</name>
    <dbReference type="NCBI Taxonomy" id="2763664"/>
    <lineage>
        <taxon>Bacteria</taxon>
        <taxon>Bacillati</taxon>
        <taxon>Bacillota</taxon>
        <taxon>Clostridia</taxon>
        <taxon>Lachnospirales</taxon>
        <taxon>Lachnospiraceae</taxon>
        <taxon>Jutongia</taxon>
    </lineage>
</organism>
<dbReference type="PANTHER" id="PTHR30288:SF0">
    <property type="entry name" value="FLAGELLAR HOOK-ASSOCIATED PROTEIN 2"/>
    <property type="match status" value="1"/>
</dbReference>
<dbReference type="EMBL" id="JACRSW010000009">
    <property type="protein sequence ID" value="MBC8556573.1"/>
    <property type="molecule type" value="Genomic_DNA"/>
</dbReference>
<sequence>MDTSVYNHLLGTFNPKYTTKYVNDPKQLRSVVKKIRQITQTSPVYLLDFSNDKQSFVLGMKEYSMKINESLMTMADDSPDSVFEKKKASSSDTKQVKATLINDNEEQLPSPFTIQVKNLANSQINIGKEFYETGKGLAAGTYQFKVTVNDAGYDFQYNIKDDANHRDVIGGLCKFITKAKIGIDAQPVSREAGKIAMRLESTSVGTPDGNVTFRFEDTGTNKQSHGIVDYYAMNQVSVMPKSAEFTLNGAKKTSMSNTFTLGRAVEVSLLNPSDQEARVDYHPDSDLIIERVQDFVDDYNTIVKNNVSFEKKTDTPAKLLRELKGIIGSSKNELEAAGLNFNQDGAIELDTSLAMQAIEDGDMQKLFSKESPFVNRLFTKMDSVKLNPVEYIDKKIVSYPDYSKPAKGYSYITSLYSGLIFNSYC</sequence>
<feature type="domain" description="Flagellar hook-associated protein 2 C-terminal" evidence="1">
    <location>
        <begin position="241"/>
        <end position="310"/>
    </location>
</feature>
<keyword evidence="2" id="KW-0966">Cell projection</keyword>
<reference evidence="2 3" key="1">
    <citation type="submission" date="2020-08" db="EMBL/GenBank/DDBJ databases">
        <title>Genome public.</title>
        <authorList>
            <person name="Liu C."/>
            <person name="Sun Q."/>
        </authorList>
    </citation>
    <scope>NUCLEOTIDE SEQUENCE [LARGE SCALE GENOMIC DNA]</scope>
    <source>
        <strain evidence="2 3">BX3</strain>
    </source>
</reference>
<dbReference type="RefSeq" id="WP_249302817.1">
    <property type="nucleotide sequence ID" value="NZ_JACRSW010000009.1"/>
</dbReference>
<dbReference type="Pfam" id="PF07195">
    <property type="entry name" value="FliD_C"/>
    <property type="match status" value="1"/>
</dbReference>
<name>A0ABR7MS98_9FIRM</name>
<comment type="caution">
    <text evidence="2">The sequence shown here is derived from an EMBL/GenBank/DDBJ whole genome shotgun (WGS) entry which is preliminary data.</text>
</comment>
<evidence type="ECO:0000313" key="2">
    <source>
        <dbReference type="EMBL" id="MBC8556573.1"/>
    </source>
</evidence>
<dbReference type="PANTHER" id="PTHR30288">
    <property type="entry name" value="FLAGELLAR CAP/ASSEMBLY PROTEIN FLID"/>
    <property type="match status" value="1"/>
</dbReference>
<proteinExistence type="predicted"/>
<dbReference type="InterPro" id="IPR040026">
    <property type="entry name" value="FliD"/>
</dbReference>
<evidence type="ECO:0000259" key="1">
    <source>
        <dbReference type="Pfam" id="PF07195"/>
    </source>
</evidence>
<dbReference type="InterPro" id="IPR010809">
    <property type="entry name" value="FliD_C"/>
</dbReference>
<dbReference type="Proteomes" id="UP000637513">
    <property type="component" value="Unassembled WGS sequence"/>
</dbReference>
<keyword evidence="3" id="KW-1185">Reference proteome</keyword>
<evidence type="ECO:0000313" key="3">
    <source>
        <dbReference type="Proteomes" id="UP000637513"/>
    </source>
</evidence>
<keyword evidence="2" id="KW-0969">Cilium</keyword>